<accession>A0A6L2KGW9</accession>
<dbReference type="EMBL" id="BKCJ010002383">
    <property type="protein sequence ID" value="GEU48189.1"/>
    <property type="molecule type" value="Genomic_DNA"/>
</dbReference>
<name>A0A6L2KGW9_TANCI</name>
<gene>
    <name evidence="1" type="ORF">Tci_020167</name>
</gene>
<sequence>MDILSVGGSRIYEMKSKAKDNEDVHDLGYVETEFPAIVFNDTLTSEATLSCEPTVSSLNNNEIDFRISFDESNDEDCTIADATYSNPMDMAYSLSGYYPVFIFSTVYTTYSLNEYDVYRVMDLKLCYNTFKFKEELEINTGFINGLPKKWLAFCQSLINTNHVKESELPSLFGKLKYEENLIDSIYGTNKEKILVSATLLSTAFFFTSIVQDFQDSPDDEEDTRSNQEKGHFPRDCFLKTSVPSYQSPFQTKLLKSFEQKPALKHTKYFEAKYNKVKANLALLSFSASASNSYLSKNKGLHAKKYEWDEEEVSLDENEGIEVKALMALADDERVYVGKENESSVCSTPLSSLEKLVGAIFVSGLKTIKSILKSNSTFKTKTLKGVIINEPSSAPAKVNISTLVSKTNSAPAGKLKNVKMEDDPPLAIVMKELNELKFTN</sequence>
<protein>
    <recommendedName>
        <fullName evidence="2">Retrovirus-related Pol polyprotein from transposon TNT 1-94</fullName>
    </recommendedName>
</protein>
<comment type="caution">
    <text evidence="1">The sequence shown here is derived from an EMBL/GenBank/DDBJ whole genome shotgun (WGS) entry which is preliminary data.</text>
</comment>
<evidence type="ECO:0008006" key="2">
    <source>
        <dbReference type="Google" id="ProtNLM"/>
    </source>
</evidence>
<reference evidence="1" key="1">
    <citation type="journal article" date="2019" name="Sci. Rep.">
        <title>Draft genome of Tanacetum cinerariifolium, the natural source of mosquito coil.</title>
        <authorList>
            <person name="Yamashiro T."/>
            <person name="Shiraishi A."/>
            <person name="Satake H."/>
            <person name="Nakayama K."/>
        </authorList>
    </citation>
    <scope>NUCLEOTIDE SEQUENCE</scope>
</reference>
<dbReference type="AlphaFoldDB" id="A0A6L2KGW9"/>
<organism evidence="1">
    <name type="scientific">Tanacetum cinerariifolium</name>
    <name type="common">Dalmatian daisy</name>
    <name type="synonym">Chrysanthemum cinerariifolium</name>
    <dbReference type="NCBI Taxonomy" id="118510"/>
    <lineage>
        <taxon>Eukaryota</taxon>
        <taxon>Viridiplantae</taxon>
        <taxon>Streptophyta</taxon>
        <taxon>Embryophyta</taxon>
        <taxon>Tracheophyta</taxon>
        <taxon>Spermatophyta</taxon>
        <taxon>Magnoliopsida</taxon>
        <taxon>eudicotyledons</taxon>
        <taxon>Gunneridae</taxon>
        <taxon>Pentapetalae</taxon>
        <taxon>asterids</taxon>
        <taxon>campanulids</taxon>
        <taxon>Asterales</taxon>
        <taxon>Asteraceae</taxon>
        <taxon>Asteroideae</taxon>
        <taxon>Anthemideae</taxon>
        <taxon>Anthemidinae</taxon>
        <taxon>Tanacetum</taxon>
    </lineage>
</organism>
<evidence type="ECO:0000313" key="1">
    <source>
        <dbReference type="EMBL" id="GEU48189.1"/>
    </source>
</evidence>
<proteinExistence type="predicted"/>